<dbReference type="GO" id="GO:0004558">
    <property type="term" value="F:alpha-1,4-glucosidase activity"/>
    <property type="evidence" value="ECO:0007669"/>
    <property type="project" value="UniProtKB-EC"/>
</dbReference>
<feature type="domain" description="Glycosyl hydrolase family 13 catalytic" evidence="4">
    <location>
        <begin position="29"/>
        <end position="176"/>
    </location>
</feature>
<dbReference type="PANTHER" id="PTHR10357:SF179">
    <property type="entry name" value="NEUTRAL AND BASIC AMINO ACID TRANSPORT PROTEIN RBAT"/>
    <property type="match status" value="1"/>
</dbReference>
<evidence type="ECO:0000313" key="6">
    <source>
        <dbReference type="Proteomes" id="UP001367676"/>
    </source>
</evidence>
<dbReference type="EMBL" id="JBBCAQ010000008">
    <property type="protein sequence ID" value="KAK7602487.1"/>
    <property type="molecule type" value="Genomic_DNA"/>
</dbReference>
<protein>
    <recommendedName>
        <fullName evidence="2">alpha-glucosidase</fullName>
        <ecNumber evidence="2">3.2.1.20</ecNumber>
    </recommendedName>
</protein>
<sequence>MLRLLIFSYIISNVNGNEKNWWRFTEIYEVYISSFKDTNGDGLGDMKGITSKMDYFKDLQIDSIWISPFFESSKFDMGYDVSNYNKVDPEFGTLADFEELSKEAEKRGIKVFIDFVINHSSHKHIWFQKSIERIEPYDTYYIWKDPKGYDKNHRPIPPNNWMSLFGGSAWEWNENRGQF</sequence>
<dbReference type="GO" id="GO:0004556">
    <property type="term" value="F:alpha-amylase activity"/>
    <property type="evidence" value="ECO:0007669"/>
    <property type="project" value="TreeGrafter"/>
</dbReference>
<evidence type="ECO:0000256" key="3">
    <source>
        <dbReference type="SAM" id="SignalP"/>
    </source>
</evidence>
<reference evidence="5 6" key="1">
    <citation type="submission" date="2024-03" db="EMBL/GenBank/DDBJ databases">
        <title>Adaptation during the transition from Ophiocordyceps entomopathogen to insect associate is accompanied by gene loss and intensified selection.</title>
        <authorList>
            <person name="Ward C.M."/>
            <person name="Onetto C.A."/>
            <person name="Borneman A.R."/>
        </authorList>
    </citation>
    <scope>NUCLEOTIDE SEQUENCE [LARGE SCALE GENOMIC DNA]</scope>
    <source>
        <strain evidence="5">AWRI1</strain>
        <tissue evidence="5">Single Adult Female</tissue>
    </source>
</reference>
<dbReference type="InterPro" id="IPR017853">
    <property type="entry name" value="GH"/>
</dbReference>
<evidence type="ECO:0000313" key="5">
    <source>
        <dbReference type="EMBL" id="KAK7602487.1"/>
    </source>
</evidence>
<proteinExistence type="predicted"/>
<dbReference type="EC" id="3.2.1.20" evidence="2"/>
<keyword evidence="3" id="KW-0732">Signal</keyword>
<accession>A0AAN9TRC7</accession>
<dbReference type="SUPFAM" id="SSF51445">
    <property type="entry name" value="(Trans)glycosidases"/>
    <property type="match status" value="1"/>
</dbReference>
<dbReference type="Gene3D" id="3.20.20.80">
    <property type="entry name" value="Glycosidases"/>
    <property type="match status" value="1"/>
</dbReference>
<evidence type="ECO:0000256" key="2">
    <source>
        <dbReference type="ARBA" id="ARBA00012741"/>
    </source>
</evidence>
<dbReference type="PANTHER" id="PTHR10357">
    <property type="entry name" value="ALPHA-AMYLASE FAMILY MEMBER"/>
    <property type="match status" value="1"/>
</dbReference>
<dbReference type="GO" id="GO:0009313">
    <property type="term" value="P:oligosaccharide catabolic process"/>
    <property type="evidence" value="ECO:0007669"/>
    <property type="project" value="TreeGrafter"/>
</dbReference>
<dbReference type="AlphaFoldDB" id="A0AAN9TRC7"/>
<dbReference type="SMART" id="SM00642">
    <property type="entry name" value="Aamy"/>
    <property type="match status" value="1"/>
</dbReference>
<dbReference type="Gene3D" id="3.90.400.10">
    <property type="entry name" value="Oligo-1,6-glucosidase, Domain 2"/>
    <property type="match status" value="1"/>
</dbReference>
<gene>
    <name evidence="5" type="ORF">V9T40_008076</name>
</gene>
<evidence type="ECO:0000259" key="4">
    <source>
        <dbReference type="SMART" id="SM00642"/>
    </source>
</evidence>
<comment type="caution">
    <text evidence="5">The sequence shown here is derived from an EMBL/GenBank/DDBJ whole genome shotgun (WGS) entry which is preliminary data.</text>
</comment>
<name>A0AAN9TRC7_9HEMI</name>
<dbReference type="InterPro" id="IPR045857">
    <property type="entry name" value="O16G_dom_2"/>
</dbReference>
<feature type="chain" id="PRO_5042920422" description="alpha-glucosidase" evidence="3">
    <location>
        <begin position="17"/>
        <end position="179"/>
    </location>
</feature>
<organism evidence="5 6">
    <name type="scientific">Parthenolecanium corni</name>
    <dbReference type="NCBI Taxonomy" id="536013"/>
    <lineage>
        <taxon>Eukaryota</taxon>
        <taxon>Metazoa</taxon>
        <taxon>Ecdysozoa</taxon>
        <taxon>Arthropoda</taxon>
        <taxon>Hexapoda</taxon>
        <taxon>Insecta</taxon>
        <taxon>Pterygota</taxon>
        <taxon>Neoptera</taxon>
        <taxon>Paraneoptera</taxon>
        <taxon>Hemiptera</taxon>
        <taxon>Sternorrhyncha</taxon>
        <taxon>Coccoidea</taxon>
        <taxon>Coccidae</taxon>
        <taxon>Parthenolecanium</taxon>
    </lineage>
</organism>
<dbReference type="Proteomes" id="UP001367676">
    <property type="component" value="Unassembled WGS sequence"/>
</dbReference>
<feature type="signal peptide" evidence="3">
    <location>
        <begin position="1"/>
        <end position="16"/>
    </location>
</feature>
<dbReference type="Pfam" id="PF00128">
    <property type="entry name" value="Alpha-amylase"/>
    <property type="match status" value="1"/>
</dbReference>
<evidence type="ECO:0000256" key="1">
    <source>
        <dbReference type="ARBA" id="ARBA00001657"/>
    </source>
</evidence>
<comment type="catalytic activity">
    <reaction evidence="1">
        <text>Hydrolysis of terminal, non-reducing (1-&gt;4)-linked alpha-D-glucose residues with release of alpha-D-glucose.</text>
        <dbReference type="EC" id="3.2.1.20"/>
    </reaction>
</comment>
<keyword evidence="6" id="KW-1185">Reference proteome</keyword>
<dbReference type="InterPro" id="IPR006047">
    <property type="entry name" value="GH13_cat_dom"/>
</dbReference>